<keyword evidence="7" id="KW-1185">Reference proteome</keyword>
<comment type="subcellular location">
    <subcellularLocation>
        <location evidence="1">Cytoplasm</location>
    </subcellularLocation>
</comment>
<evidence type="ECO:0008006" key="8">
    <source>
        <dbReference type="Google" id="ProtNLM"/>
    </source>
</evidence>
<sequence length="267" mass="28947">LSSFLTLDLPTNFTAFNSDTTKMATRTQFENNNEIGVFSKLTNSYCLVALGGSTNFYSVFESELSDVIPVVHSTISGTRIIGRLTAGNKRGLLVPNGTTDQELQHLRNSLPDSVVIQRVEERLSALGNVIVCNDYVALVHPDLDRETEEIIADVLQVEVFKQTIADNVLVGSYCAISNNGGLVHPRTSVEDQDELSSLLQVPLVAGTVNRGSDVIGAGLVVNDWCAFAGLDTTSTEMSVIESIFKLQDAQPTAIVNEMRDSLIDSLH</sequence>
<gene>
    <name evidence="6" type="ORF">BB560_005124</name>
</gene>
<dbReference type="HAMAP" id="MF_00032">
    <property type="entry name" value="eIF_6"/>
    <property type="match status" value="1"/>
</dbReference>
<evidence type="ECO:0000256" key="3">
    <source>
        <dbReference type="ARBA" id="ARBA00022540"/>
    </source>
</evidence>
<organism evidence="6 7">
    <name type="scientific">Smittium megazygosporum</name>
    <dbReference type="NCBI Taxonomy" id="133381"/>
    <lineage>
        <taxon>Eukaryota</taxon>
        <taxon>Fungi</taxon>
        <taxon>Fungi incertae sedis</taxon>
        <taxon>Zoopagomycota</taxon>
        <taxon>Kickxellomycotina</taxon>
        <taxon>Harpellomycetes</taxon>
        <taxon>Harpellales</taxon>
        <taxon>Legeriomycetaceae</taxon>
        <taxon>Smittium</taxon>
    </lineage>
</organism>
<accession>A0A2T9Z7B3</accession>
<keyword evidence="5" id="KW-0539">Nucleus</keyword>
<dbReference type="Pfam" id="PF01912">
    <property type="entry name" value="eIF-6"/>
    <property type="match status" value="1"/>
</dbReference>
<evidence type="ECO:0000256" key="5">
    <source>
        <dbReference type="ARBA" id="ARBA00023242"/>
    </source>
</evidence>
<dbReference type="NCBIfam" id="TIGR00323">
    <property type="entry name" value="eIF-6"/>
    <property type="match status" value="1"/>
</dbReference>
<evidence type="ECO:0000256" key="2">
    <source>
        <dbReference type="ARBA" id="ARBA00022490"/>
    </source>
</evidence>
<dbReference type="GO" id="GO:0042256">
    <property type="term" value="P:cytosolic ribosome assembly"/>
    <property type="evidence" value="ECO:0007669"/>
    <property type="project" value="InterPro"/>
</dbReference>
<dbReference type="SUPFAM" id="SSF55909">
    <property type="entry name" value="Pentein"/>
    <property type="match status" value="1"/>
</dbReference>
<dbReference type="FunFam" id="3.75.10.10:FF:000001">
    <property type="entry name" value="Eukaryotic translation initiation factor 6"/>
    <property type="match status" value="1"/>
</dbReference>
<dbReference type="STRING" id="133381.A0A2T9Z7B3"/>
<dbReference type="GO" id="GO:0043022">
    <property type="term" value="F:ribosome binding"/>
    <property type="evidence" value="ECO:0007669"/>
    <property type="project" value="InterPro"/>
</dbReference>
<dbReference type="EMBL" id="MBFS01001945">
    <property type="protein sequence ID" value="PVV00491.1"/>
    <property type="molecule type" value="Genomic_DNA"/>
</dbReference>
<evidence type="ECO:0000256" key="1">
    <source>
        <dbReference type="ARBA" id="ARBA00004496"/>
    </source>
</evidence>
<dbReference type="InterPro" id="IPR002769">
    <property type="entry name" value="eIF6"/>
</dbReference>
<protein>
    <recommendedName>
        <fullName evidence="8">Eukaryotic translation initiation factor 6</fullName>
    </recommendedName>
</protein>
<dbReference type="PANTHER" id="PTHR10784">
    <property type="entry name" value="TRANSLATION INITIATION FACTOR 6"/>
    <property type="match status" value="1"/>
</dbReference>
<evidence type="ECO:0000313" key="6">
    <source>
        <dbReference type="EMBL" id="PVV00491.1"/>
    </source>
</evidence>
<dbReference type="GO" id="GO:0003743">
    <property type="term" value="F:translation initiation factor activity"/>
    <property type="evidence" value="ECO:0007669"/>
    <property type="project" value="UniProtKB-KW"/>
</dbReference>
<dbReference type="Gene3D" id="3.75.10.10">
    <property type="entry name" value="L-arginine/glycine Amidinotransferase, Chain A"/>
    <property type="match status" value="1"/>
</dbReference>
<keyword evidence="4" id="KW-0648">Protein biosynthesis</keyword>
<dbReference type="Proteomes" id="UP000245609">
    <property type="component" value="Unassembled WGS sequence"/>
</dbReference>
<dbReference type="OrthoDB" id="4155914at2759"/>
<evidence type="ECO:0000313" key="7">
    <source>
        <dbReference type="Proteomes" id="UP000245609"/>
    </source>
</evidence>
<dbReference type="PIRSF" id="PIRSF006413">
    <property type="entry name" value="IF-6"/>
    <property type="match status" value="1"/>
</dbReference>
<comment type="caution">
    <text evidence="6">The sequence shown here is derived from an EMBL/GenBank/DDBJ whole genome shotgun (WGS) entry which is preliminary data.</text>
</comment>
<dbReference type="AlphaFoldDB" id="A0A2T9Z7B3"/>
<feature type="non-terminal residue" evidence="6">
    <location>
        <position position="1"/>
    </location>
</feature>
<dbReference type="GO" id="GO:0005737">
    <property type="term" value="C:cytoplasm"/>
    <property type="evidence" value="ECO:0007669"/>
    <property type="project" value="UniProtKB-SubCell"/>
</dbReference>
<name>A0A2T9Z7B3_9FUNG</name>
<reference evidence="6 7" key="1">
    <citation type="journal article" date="2018" name="MBio">
        <title>Comparative Genomics Reveals the Core Gene Toolbox for the Fungus-Insect Symbiosis.</title>
        <authorList>
            <person name="Wang Y."/>
            <person name="Stata M."/>
            <person name="Wang W."/>
            <person name="Stajich J.E."/>
            <person name="White M.M."/>
            <person name="Moncalvo J.M."/>
        </authorList>
    </citation>
    <scope>NUCLEOTIDE SEQUENCE [LARGE SCALE GENOMIC DNA]</scope>
    <source>
        <strain evidence="6 7">SC-DP-2</strain>
    </source>
</reference>
<evidence type="ECO:0000256" key="4">
    <source>
        <dbReference type="ARBA" id="ARBA00022917"/>
    </source>
</evidence>
<proteinExistence type="inferred from homology"/>
<dbReference type="SMART" id="SM00654">
    <property type="entry name" value="eIF6"/>
    <property type="match status" value="1"/>
</dbReference>
<dbReference type="CDD" id="cd00527">
    <property type="entry name" value="IF6"/>
    <property type="match status" value="1"/>
</dbReference>
<keyword evidence="2" id="KW-0963">Cytoplasm</keyword>
<keyword evidence="3" id="KW-0396">Initiation factor</keyword>